<evidence type="ECO:0000313" key="12">
    <source>
        <dbReference type="Proteomes" id="UP000887568"/>
    </source>
</evidence>
<evidence type="ECO:0000256" key="3">
    <source>
        <dbReference type="ARBA" id="ARBA00022679"/>
    </source>
</evidence>
<sequence length="394" mass="46349">MSLVQLLPRRWAWRLCRHWFPQLFLLLCFVYLTFYAVTQFEFDAPVNLNRPKSIRQYEDFPWMKDNILQVKKPPSAADDVPGPAQAHNESLAQEKGKQNGGQDSKEAFNKEFEPNGFMEQQEAIQMERRSHLDQACSKHAKLSQGSLNMETLRHIYVHEKHKILYCFVPKVGCSNWKRVLMVLSGLRKGTVGISSNEAHFKNGMKRLSALTPAEQKIRLKTYTKFMYARQPFLRILSAYKNKFADIKMYRKEPYFQGFAKRIMKTYRKGATARELQTGENITWHEWMTYLTNPTERAGFDDHWQEIYKMCSPCKVKYDYFGKLETINDDARYMLTSLDLQDQVSFPAKANSHPTNSSKTYDDYFSQVPKATLKRLWELYELDFELFGYSKPDFL</sequence>
<dbReference type="GO" id="GO:0000139">
    <property type="term" value="C:Golgi membrane"/>
    <property type="evidence" value="ECO:0007669"/>
    <property type="project" value="UniProtKB-SubCell"/>
</dbReference>
<dbReference type="OMA" id="PYFQGFA"/>
<keyword evidence="12" id="KW-1185">Reference proteome</keyword>
<keyword evidence="9" id="KW-0735">Signal-anchor</keyword>
<keyword evidence="5" id="KW-1133">Transmembrane helix</keyword>
<dbReference type="InterPro" id="IPR005331">
    <property type="entry name" value="Sulfotransferase"/>
</dbReference>
<feature type="compositionally biased region" description="Basic and acidic residues" evidence="10">
    <location>
        <begin position="92"/>
        <end position="108"/>
    </location>
</feature>
<dbReference type="PANTHER" id="PTHR12137">
    <property type="entry name" value="CARBOHYDRATE SULFOTRANSFERASE"/>
    <property type="match status" value="1"/>
</dbReference>
<reference evidence="11" key="1">
    <citation type="submission" date="2022-11" db="UniProtKB">
        <authorList>
            <consortium name="EnsemblMetazoa"/>
        </authorList>
    </citation>
    <scope>IDENTIFICATION</scope>
</reference>
<organism evidence="11 12">
    <name type="scientific">Patiria miniata</name>
    <name type="common">Bat star</name>
    <name type="synonym">Asterina miniata</name>
    <dbReference type="NCBI Taxonomy" id="46514"/>
    <lineage>
        <taxon>Eukaryota</taxon>
        <taxon>Metazoa</taxon>
        <taxon>Echinodermata</taxon>
        <taxon>Eleutherozoa</taxon>
        <taxon>Asterozoa</taxon>
        <taxon>Asteroidea</taxon>
        <taxon>Valvatacea</taxon>
        <taxon>Valvatida</taxon>
        <taxon>Asterinidae</taxon>
        <taxon>Patiria</taxon>
    </lineage>
</organism>
<keyword evidence="6 9" id="KW-0333">Golgi apparatus</keyword>
<proteinExistence type="inferred from homology"/>
<dbReference type="RefSeq" id="XP_038051884.1">
    <property type="nucleotide sequence ID" value="XM_038195956.1"/>
</dbReference>
<dbReference type="EnsemblMetazoa" id="XM_038195956.1">
    <property type="protein sequence ID" value="XP_038051884.1"/>
    <property type="gene ID" value="LOC119724752"/>
</dbReference>
<protein>
    <recommendedName>
        <fullName evidence="9">Carbohydrate sulfotransferase</fullName>
        <ecNumber evidence="9">2.8.2.-</ecNumber>
    </recommendedName>
</protein>
<keyword evidence="9" id="KW-0119">Carbohydrate metabolism</keyword>
<evidence type="ECO:0000256" key="5">
    <source>
        <dbReference type="ARBA" id="ARBA00022989"/>
    </source>
</evidence>
<evidence type="ECO:0000256" key="6">
    <source>
        <dbReference type="ARBA" id="ARBA00023034"/>
    </source>
</evidence>
<dbReference type="OrthoDB" id="2019940at2759"/>
<comment type="subcellular location">
    <subcellularLocation>
        <location evidence="1 9">Golgi apparatus membrane</location>
        <topology evidence="1 9">Single-pass type II membrane protein</topology>
    </subcellularLocation>
</comment>
<dbReference type="PANTHER" id="PTHR12137:SF54">
    <property type="entry name" value="CARBOHYDRATE SULFOTRANSFERASE"/>
    <property type="match status" value="1"/>
</dbReference>
<name>A0A913ZKN5_PATMI</name>
<keyword evidence="7" id="KW-0472">Membrane</keyword>
<keyword evidence="4" id="KW-0812">Transmembrane</keyword>
<evidence type="ECO:0000256" key="4">
    <source>
        <dbReference type="ARBA" id="ARBA00022692"/>
    </source>
</evidence>
<feature type="region of interest" description="Disordered" evidence="10">
    <location>
        <begin position="73"/>
        <end position="108"/>
    </location>
</feature>
<evidence type="ECO:0000313" key="11">
    <source>
        <dbReference type="EnsemblMetazoa" id="XP_038051884.1"/>
    </source>
</evidence>
<keyword evidence="8 9" id="KW-0325">Glycoprotein</keyword>
<evidence type="ECO:0000256" key="9">
    <source>
        <dbReference type="RuleBase" id="RU364020"/>
    </source>
</evidence>
<evidence type="ECO:0000256" key="8">
    <source>
        <dbReference type="ARBA" id="ARBA00023180"/>
    </source>
</evidence>
<dbReference type="GO" id="GO:0016051">
    <property type="term" value="P:carbohydrate biosynthetic process"/>
    <property type="evidence" value="ECO:0007669"/>
    <property type="project" value="InterPro"/>
</dbReference>
<dbReference type="InterPro" id="IPR018011">
    <property type="entry name" value="Carb_sulfotrans_8-10"/>
</dbReference>
<dbReference type="Proteomes" id="UP000887568">
    <property type="component" value="Unplaced"/>
</dbReference>
<evidence type="ECO:0000256" key="2">
    <source>
        <dbReference type="ARBA" id="ARBA00006339"/>
    </source>
</evidence>
<keyword evidence="3 9" id="KW-0808">Transferase</keyword>
<evidence type="ECO:0000256" key="1">
    <source>
        <dbReference type="ARBA" id="ARBA00004323"/>
    </source>
</evidence>
<dbReference type="AlphaFoldDB" id="A0A913ZKN5"/>
<comment type="similarity">
    <text evidence="2 9">Belongs to the sulfotransferase 2 family.</text>
</comment>
<dbReference type="GeneID" id="119724752"/>
<dbReference type="EC" id="2.8.2.-" evidence="9"/>
<dbReference type="GO" id="GO:0008146">
    <property type="term" value="F:sulfotransferase activity"/>
    <property type="evidence" value="ECO:0007669"/>
    <property type="project" value="InterPro"/>
</dbReference>
<evidence type="ECO:0000256" key="10">
    <source>
        <dbReference type="SAM" id="MobiDB-lite"/>
    </source>
</evidence>
<accession>A0A913ZKN5</accession>
<dbReference type="Pfam" id="PF03567">
    <property type="entry name" value="Sulfotransfer_2"/>
    <property type="match status" value="1"/>
</dbReference>
<evidence type="ECO:0000256" key="7">
    <source>
        <dbReference type="ARBA" id="ARBA00023136"/>
    </source>
</evidence>